<name>A0ABN6MV42_9BACT</name>
<feature type="transmembrane region" description="Helical" evidence="7">
    <location>
        <begin position="26"/>
        <end position="43"/>
    </location>
</feature>
<gene>
    <name evidence="9" type="ORF">AMOR_37870</name>
</gene>
<comment type="similarity">
    <text evidence="2">Belongs to the peptidase S54 family.</text>
</comment>
<keyword evidence="6 7" id="KW-0472">Membrane</keyword>
<evidence type="ECO:0000256" key="7">
    <source>
        <dbReference type="SAM" id="Phobius"/>
    </source>
</evidence>
<reference evidence="10" key="1">
    <citation type="journal article" date="2022" name="Int. J. Syst. Evol. Microbiol.">
        <title>Anaeromyxobacter oryzae sp. nov., Anaeromyxobacter diazotrophicus sp. nov. and Anaeromyxobacter paludicola sp. nov., isolated from paddy soils.</title>
        <authorList>
            <person name="Itoh H."/>
            <person name="Xu Z."/>
            <person name="Mise K."/>
            <person name="Masuda Y."/>
            <person name="Ushijima N."/>
            <person name="Hayakawa C."/>
            <person name="Shiratori Y."/>
            <person name="Senoo K."/>
        </authorList>
    </citation>
    <scope>NUCLEOTIDE SEQUENCE [LARGE SCALE GENOMIC DNA]</scope>
    <source>
        <strain evidence="10">Red232</strain>
    </source>
</reference>
<feature type="transmembrane region" description="Helical" evidence="7">
    <location>
        <begin position="78"/>
        <end position="98"/>
    </location>
</feature>
<dbReference type="InterPro" id="IPR050925">
    <property type="entry name" value="Rhomboid_protease_S54"/>
</dbReference>
<sequence>MVPMARTKLLGPDPAFGRALEVVRRAPVTTLFLAACVVLFVIAEQHGSTEDVDTLVRFGATERGRVWAGEVWRLVSSAFLHIGVVHLAWNVVTMVGWCTPVERALGSARFAVLYLGAAIAASATSVLAHDVIGAGASGAGFGVVGAWLALDARRLGTWRAFVRSRRVQRVAGTAALWTLALAGMNVDHAAHLGGLVAGVALTWALTTPAVAPAASSR</sequence>
<evidence type="ECO:0000256" key="1">
    <source>
        <dbReference type="ARBA" id="ARBA00004141"/>
    </source>
</evidence>
<dbReference type="SUPFAM" id="SSF144091">
    <property type="entry name" value="Rhomboid-like"/>
    <property type="match status" value="1"/>
</dbReference>
<dbReference type="EMBL" id="AP025591">
    <property type="protein sequence ID" value="BDG04791.1"/>
    <property type="molecule type" value="Genomic_DNA"/>
</dbReference>
<dbReference type="Gene3D" id="1.20.1540.10">
    <property type="entry name" value="Rhomboid-like"/>
    <property type="match status" value="1"/>
</dbReference>
<keyword evidence="10" id="KW-1185">Reference proteome</keyword>
<protein>
    <recommendedName>
        <fullName evidence="8">Peptidase S54 rhomboid domain-containing protein</fullName>
    </recommendedName>
</protein>
<evidence type="ECO:0000313" key="9">
    <source>
        <dbReference type="EMBL" id="BDG04791.1"/>
    </source>
</evidence>
<keyword evidence="3 7" id="KW-0812">Transmembrane</keyword>
<evidence type="ECO:0000256" key="5">
    <source>
        <dbReference type="ARBA" id="ARBA00022989"/>
    </source>
</evidence>
<evidence type="ECO:0000256" key="4">
    <source>
        <dbReference type="ARBA" id="ARBA00022801"/>
    </source>
</evidence>
<keyword evidence="4" id="KW-0378">Hydrolase</keyword>
<proteinExistence type="inferred from homology"/>
<feature type="transmembrane region" description="Helical" evidence="7">
    <location>
        <begin position="134"/>
        <end position="150"/>
    </location>
</feature>
<comment type="subcellular location">
    <subcellularLocation>
        <location evidence="1">Membrane</location>
        <topology evidence="1">Multi-pass membrane protein</topology>
    </subcellularLocation>
</comment>
<dbReference type="Pfam" id="PF01694">
    <property type="entry name" value="Rhomboid"/>
    <property type="match status" value="1"/>
</dbReference>
<accession>A0ABN6MV42</accession>
<keyword evidence="5 7" id="KW-1133">Transmembrane helix</keyword>
<dbReference type="PANTHER" id="PTHR43731:SF14">
    <property type="entry name" value="PRESENILIN-ASSOCIATED RHOMBOID-LIKE PROTEIN, MITOCHONDRIAL"/>
    <property type="match status" value="1"/>
</dbReference>
<evidence type="ECO:0000256" key="6">
    <source>
        <dbReference type="ARBA" id="ARBA00023136"/>
    </source>
</evidence>
<evidence type="ECO:0000256" key="2">
    <source>
        <dbReference type="ARBA" id="ARBA00009045"/>
    </source>
</evidence>
<feature type="transmembrane region" description="Helical" evidence="7">
    <location>
        <begin position="110"/>
        <end position="128"/>
    </location>
</feature>
<evidence type="ECO:0000313" key="10">
    <source>
        <dbReference type="Proteomes" id="UP001162891"/>
    </source>
</evidence>
<dbReference type="InterPro" id="IPR035952">
    <property type="entry name" value="Rhomboid-like_sf"/>
</dbReference>
<dbReference type="InterPro" id="IPR022764">
    <property type="entry name" value="Peptidase_S54_rhomboid_dom"/>
</dbReference>
<dbReference type="PANTHER" id="PTHR43731">
    <property type="entry name" value="RHOMBOID PROTEASE"/>
    <property type="match status" value="1"/>
</dbReference>
<evidence type="ECO:0000256" key="3">
    <source>
        <dbReference type="ARBA" id="ARBA00022692"/>
    </source>
</evidence>
<organism evidence="9 10">
    <name type="scientific">Anaeromyxobacter oryzae</name>
    <dbReference type="NCBI Taxonomy" id="2918170"/>
    <lineage>
        <taxon>Bacteria</taxon>
        <taxon>Pseudomonadati</taxon>
        <taxon>Myxococcota</taxon>
        <taxon>Myxococcia</taxon>
        <taxon>Myxococcales</taxon>
        <taxon>Cystobacterineae</taxon>
        <taxon>Anaeromyxobacteraceae</taxon>
        <taxon>Anaeromyxobacter</taxon>
    </lineage>
</organism>
<evidence type="ECO:0000259" key="8">
    <source>
        <dbReference type="Pfam" id="PF01694"/>
    </source>
</evidence>
<dbReference type="Proteomes" id="UP001162891">
    <property type="component" value="Chromosome"/>
</dbReference>
<feature type="transmembrane region" description="Helical" evidence="7">
    <location>
        <begin position="192"/>
        <end position="214"/>
    </location>
</feature>
<feature type="domain" description="Peptidase S54 rhomboid" evidence="8">
    <location>
        <begin position="69"/>
        <end position="205"/>
    </location>
</feature>